<comment type="caution">
    <text evidence="4">The sequence shown here is derived from an EMBL/GenBank/DDBJ whole genome shotgun (WGS) entry which is preliminary data.</text>
</comment>
<accession>A0ABR0VIP9</accession>
<dbReference type="Proteomes" id="UP001318860">
    <property type="component" value="Unassembled WGS sequence"/>
</dbReference>
<evidence type="ECO:0000313" key="5">
    <source>
        <dbReference type="Proteomes" id="UP001318860"/>
    </source>
</evidence>
<evidence type="ECO:0000313" key="4">
    <source>
        <dbReference type="EMBL" id="KAK6134991.1"/>
    </source>
</evidence>
<evidence type="ECO:0000256" key="3">
    <source>
        <dbReference type="SAM" id="Phobius"/>
    </source>
</evidence>
<protein>
    <submittedName>
        <fullName evidence="4">Uncharacterized protein</fullName>
    </submittedName>
</protein>
<keyword evidence="3" id="KW-0472">Membrane</keyword>
<keyword evidence="1" id="KW-0175">Coiled coil</keyword>
<organism evidence="4 5">
    <name type="scientific">Rehmannia glutinosa</name>
    <name type="common">Chinese foxglove</name>
    <dbReference type="NCBI Taxonomy" id="99300"/>
    <lineage>
        <taxon>Eukaryota</taxon>
        <taxon>Viridiplantae</taxon>
        <taxon>Streptophyta</taxon>
        <taxon>Embryophyta</taxon>
        <taxon>Tracheophyta</taxon>
        <taxon>Spermatophyta</taxon>
        <taxon>Magnoliopsida</taxon>
        <taxon>eudicotyledons</taxon>
        <taxon>Gunneridae</taxon>
        <taxon>Pentapetalae</taxon>
        <taxon>asterids</taxon>
        <taxon>lamiids</taxon>
        <taxon>Lamiales</taxon>
        <taxon>Orobanchaceae</taxon>
        <taxon>Rehmannieae</taxon>
        <taxon>Rehmannia</taxon>
    </lineage>
</organism>
<feature type="region of interest" description="Disordered" evidence="2">
    <location>
        <begin position="1"/>
        <end position="36"/>
    </location>
</feature>
<evidence type="ECO:0000256" key="1">
    <source>
        <dbReference type="SAM" id="Coils"/>
    </source>
</evidence>
<evidence type="ECO:0000256" key="2">
    <source>
        <dbReference type="SAM" id="MobiDB-lite"/>
    </source>
</evidence>
<feature type="compositionally biased region" description="Polar residues" evidence="2">
    <location>
        <begin position="26"/>
        <end position="35"/>
    </location>
</feature>
<keyword evidence="5" id="KW-1185">Reference proteome</keyword>
<dbReference type="Gene3D" id="1.10.287.1490">
    <property type="match status" value="1"/>
</dbReference>
<dbReference type="EMBL" id="JABTTQ020001122">
    <property type="protein sequence ID" value="KAK6134991.1"/>
    <property type="molecule type" value="Genomic_DNA"/>
</dbReference>
<keyword evidence="3" id="KW-0812">Transmembrane</keyword>
<feature type="transmembrane region" description="Helical" evidence="3">
    <location>
        <begin position="266"/>
        <end position="288"/>
    </location>
</feature>
<gene>
    <name evidence="4" type="ORF">DH2020_031275</name>
</gene>
<sequence>MADETVINGEFSDDQTVEITGDEASSKTSGLTQKITDLERENAKTIQENEGYKQQIEELKASIKELSTVIVECKRQVEKAESENKALGAVAARAAELEAEVSRLQHDLISATSDLHDSTVELSDLRRDLDGVKEREKEKDVKLEAIGKERNLLLAKVEKLVGEHSSLRDESEGKEKEIRDLKKSIEDLEVVVESSKSLEKLKSELEKAIEKMKVEIGTLQSSLKEKENVISGFEMKERAVAECVNGDASIESGKKGLIGGLKQKEWMMVGGSTVAAVAVMGVVCYVHAARKH</sequence>
<feature type="coiled-coil region" evidence="1">
    <location>
        <begin position="164"/>
        <end position="229"/>
    </location>
</feature>
<keyword evidence="3" id="KW-1133">Transmembrane helix</keyword>
<name>A0ABR0VIP9_REHGL</name>
<reference evidence="4 5" key="1">
    <citation type="journal article" date="2021" name="Comput. Struct. Biotechnol. J.">
        <title>De novo genome assembly of the potent medicinal plant Rehmannia glutinosa using nanopore technology.</title>
        <authorList>
            <person name="Ma L."/>
            <person name="Dong C."/>
            <person name="Song C."/>
            <person name="Wang X."/>
            <person name="Zheng X."/>
            <person name="Niu Y."/>
            <person name="Chen S."/>
            <person name="Feng W."/>
        </authorList>
    </citation>
    <scope>NUCLEOTIDE SEQUENCE [LARGE SCALE GENOMIC DNA]</scope>
    <source>
        <strain evidence="4">DH-2019</strain>
    </source>
</reference>
<proteinExistence type="predicted"/>